<sequence>MNIRPAVRGDVPVILQLVHALADYEREPDAVEATPDDLARALFPESGEAHTSCHVAEVDGEVVGMAVWFLTFSTWTGRNGIWLEDLFVLPEHRGTGLGKALLAALAQVCVERGLPRLEWTVLDWNTPSVEFYRSLGASPLAEWTTQRLVGDDLARLAGAAR</sequence>
<dbReference type="Gene3D" id="3.40.630.30">
    <property type="match status" value="1"/>
</dbReference>
<dbReference type="PROSITE" id="PS51186">
    <property type="entry name" value="GNAT"/>
    <property type="match status" value="1"/>
</dbReference>
<dbReference type="KEGG" id="nsn:EXE58_15960"/>
<evidence type="ECO:0000256" key="3">
    <source>
        <dbReference type="ARBA" id="ARBA00023315"/>
    </source>
</evidence>
<dbReference type="CDD" id="cd04301">
    <property type="entry name" value="NAT_SF"/>
    <property type="match status" value="1"/>
</dbReference>
<keyword evidence="6" id="KW-1185">Reference proteome</keyword>
<dbReference type="RefSeq" id="WP_135268783.1">
    <property type="nucleotide sequence ID" value="NZ_CP038436.1"/>
</dbReference>
<dbReference type="SUPFAM" id="SSF55729">
    <property type="entry name" value="Acyl-CoA N-acyltransferases (Nat)"/>
    <property type="match status" value="1"/>
</dbReference>
<dbReference type="EMBL" id="CP038436">
    <property type="protein sequence ID" value="QBX56798.1"/>
    <property type="molecule type" value="Genomic_DNA"/>
</dbReference>
<dbReference type="OrthoDB" id="9805924at2"/>
<evidence type="ECO:0000256" key="1">
    <source>
        <dbReference type="ARBA" id="ARBA00008694"/>
    </source>
</evidence>
<comment type="similarity">
    <text evidence="1">Belongs to the acetyltransferase family.</text>
</comment>
<dbReference type="FunFam" id="3.40.630.30:FF:000064">
    <property type="entry name" value="GNAT family acetyltransferase"/>
    <property type="match status" value="1"/>
</dbReference>
<gene>
    <name evidence="5" type="ORF">EXE58_15960</name>
</gene>
<dbReference type="GO" id="GO:0008080">
    <property type="term" value="F:N-acetyltransferase activity"/>
    <property type="evidence" value="ECO:0007669"/>
    <property type="project" value="UniProtKB-ARBA"/>
</dbReference>
<evidence type="ECO:0000259" key="4">
    <source>
        <dbReference type="PROSITE" id="PS51186"/>
    </source>
</evidence>
<name>A0A4P7IHK3_9ACTN</name>
<dbReference type="Proteomes" id="UP000294853">
    <property type="component" value="Chromosome"/>
</dbReference>
<protein>
    <submittedName>
        <fullName evidence="5">GNAT family N-acetyltransferase</fullName>
    </submittedName>
</protein>
<dbReference type="InterPro" id="IPR016181">
    <property type="entry name" value="Acyl_CoA_acyltransferase"/>
</dbReference>
<feature type="domain" description="N-acetyltransferase" evidence="4">
    <location>
        <begin position="1"/>
        <end position="158"/>
    </location>
</feature>
<dbReference type="InterPro" id="IPR051016">
    <property type="entry name" value="Diverse_Substrate_AcTransf"/>
</dbReference>
<organism evidence="5 6">
    <name type="scientific">Nocardioides seonyuensis</name>
    <dbReference type="NCBI Taxonomy" id="2518371"/>
    <lineage>
        <taxon>Bacteria</taxon>
        <taxon>Bacillati</taxon>
        <taxon>Actinomycetota</taxon>
        <taxon>Actinomycetes</taxon>
        <taxon>Propionibacteriales</taxon>
        <taxon>Nocardioidaceae</taxon>
        <taxon>Nocardioides</taxon>
    </lineage>
</organism>
<evidence type="ECO:0000313" key="6">
    <source>
        <dbReference type="Proteomes" id="UP000294853"/>
    </source>
</evidence>
<evidence type="ECO:0000256" key="2">
    <source>
        <dbReference type="ARBA" id="ARBA00022679"/>
    </source>
</evidence>
<dbReference type="AlphaFoldDB" id="A0A4P7IHK3"/>
<dbReference type="InterPro" id="IPR000182">
    <property type="entry name" value="GNAT_dom"/>
</dbReference>
<evidence type="ECO:0000313" key="5">
    <source>
        <dbReference type="EMBL" id="QBX56798.1"/>
    </source>
</evidence>
<accession>A0A4P7IHK3</accession>
<proteinExistence type="inferred from homology"/>
<dbReference type="PANTHER" id="PTHR10545:SF29">
    <property type="entry name" value="GH14572P-RELATED"/>
    <property type="match status" value="1"/>
</dbReference>
<dbReference type="PANTHER" id="PTHR10545">
    <property type="entry name" value="DIAMINE N-ACETYLTRANSFERASE"/>
    <property type="match status" value="1"/>
</dbReference>
<keyword evidence="2 5" id="KW-0808">Transferase</keyword>
<dbReference type="Pfam" id="PF00583">
    <property type="entry name" value="Acetyltransf_1"/>
    <property type="match status" value="1"/>
</dbReference>
<keyword evidence="3" id="KW-0012">Acyltransferase</keyword>
<reference evidence="5 6" key="1">
    <citation type="submission" date="2019-03" db="EMBL/GenBank/DDBJ databases">
        <title>Three New Species of Nocardioides, Nocardioides euryhalodurans sp. nov., Nocardioides seonyuensis sp. nov. and Nocardioides eburneoflavus sp. nov. Iolated from Soil.</title>
        <authorList>
            <person name="Roh S.G."/>
            <person name="Lee C."/>
            <person name="Kim M.-K."/>
            <person name="Kim S.B."/>
        </authorList>
    </citation>
    <scope>NUCLEOTIDE SEQUENCE [LARGE SCALE GENOMIC DNA]</scope>
    <source>
        <strain evidence="5 6">MMS17-SY207-3</strain>
    </source>
</reference>